<keyword evidence="3" id="KW-0547">Nucleotide-binding</keyword>
<keyword evidence="10" id="KW-0934">Plastid</keyword>
<dbReference type="Pfam" id="PF11987">
    <property type="entry name" value="IF-2"/>
    <property type="match status" value="1"/>
</dbReference>
<dbReference type="GO" id="GO:0003924">
    <property type="term" value="F:GTPase activity"/>
    <property type="evidence" value="ECO:0007669"/>
    <property type="project" value="InterPro"/>
</dbReference>
<dbReference type="PROSITE" id="PS51722">
    <property type="entry name" value="G_TR_2"/>
    <property type="match status" value="1"/>
</dbReference>
<dbReference type="InterPro" id="IPR036925">
    <property type="entry name" value="TIF_IF2_dom3_sf"/>
</dbReference>
<feature type="region of interest" description="Disordered" evidence="8">
    <location>
        <begin position="87"/>
        <end position="113"/>
    </location>
</feature>
<dbReference type="PANTHER" id="PTHR43381:SF5">
    <property type="entry name" value="TR-TYPE G DOMAIN-CONTAINING PROTEIN"/>
    <property type="match status" value="1"/>
</dbReference>
<dbReference type="AlphaFoldDB" id="A0A0G4KBA9"/>
<dbReference type="InterPro" id="IPR000178">
    <property type="entry name" value="TF_IF2_bacterial-like"/>
</dbReference>
<dbReference type="FunFam" id="3.40.50.10050:FF:000001">
    <property type="entry name" value="Translation initiation factor IF-2"/>
    <property type="match status" value="1"/>
</dbReference>
<dbReference type="InterPro" id="IPR044145">
    <property type="entry name" value="IF2_II"/>
</dbReference>
<dbReference type="Gene3D" id="3.40.50.10050">
    <property type="entry name" value="Translation initiation factor IF- 2, domain 3"/>
    <property type="match status" value="1"/>
</dbReference>
<dbReference type="Pfam" id="PF00009">
    <property type="entry name" value="GTP_EFTU"/>
    <property type="match status" value="1"/>
</dbReference>
<dbReference type="CDD" id="cd03702">
    <property type="entry name" value="IF2_mtIF2_II"/>
    <property type="match status" value="1"/>
</dbReference>
<dbReference type="InterPro" id="IPR015760">
    <property type="entry name" value="TIF_IF2"/>
</dbReference>
<evidence type="ECO:0000256" key="4">
    <source>
        <dbReference type="ARBA" id="ARBA00022917"/>
    </source>
</evidence>
<dbReference type="SUPFAM" id="SSF50447">
    <property type="entry name" value="Translation proteins"/>
    <property type="match status" value="2"/>
</dbReference>
<dbReference type="PANTHER" id="PTHR43381">
    <property type="entry name" value="TRANSLATION INITIATION FACTOR IF-2-RELATED"/>
    <property type="match status" value="1"/>
</dbReference>
<evidence type="ECO:0000256" key="3">
    <source>
        <dbReference type="ARBA" id="ARBA00022741"/>
    </source>
</evidence>
<feature type="compositionally biased region" description="Basic residues" evidence="8">
    <location>
        <begin position="93"/>
        <end position="105"/>
    </location>
</feature>
<dbReference type="InterPro" id="IPR000795">
    <property type="entry name" value="T_Tr_GTP-bd_dom"/>
</dbReference>
<gene>
    <name evidence="10" type="primary">infB</name>
</gene>
<dbReference type="InterPro" id="IPR009000">
    <property type="entry name" value="Transl_B-barrel_sf"/>
</dbReference>
<dbReference type="InterPro" id="IPR027417">
    <property type="entry name" value="P-loop_NTPase"/>
</dbReference>
<evidence type="ECO:0000256" key="1">
    <source>
        <dbReference type="ARBA" id="ARBA00007733"/>
    </source>
</evidence>
<evidence type="ECO:0000256" key="6">
    <source>
        <dbReference type="ARBA" id="ARBA00025162"/>
    </source>
</evidence>
<feature type="region of interest" description="Disordered" evidence="8">
    <location>
        <begin position="139"/>
        <end position="160"/>
    </location>
</feature>
<dbReference type="CDD" id="cd03692">
    <property type="entry name" value="mtIF2_IVc"/>
    <property type="match status" value="1"/>
</dbReference>
<dbReference type="Pfam" id="PF04760">
    <property type="entry name" value="IF2_N"/>
    <property type="match status" value="1"/>
</dbReference>
<accession>A0A0G4KBA9</accession>
<feature type="domain" description="Tr-type G" evidence="9">
    <location>
        <begin position="261"/>
        <end position="433"/>
    </location>
</feature>
<dbReference type="SUPFAM" id="SSF52540">
    <property type="entry name" value="P-loop containing nucleoside triphosphate hydrolases"/>
    <property type="match status" value="1"/>
</dbReference>
<keyword evidence="5" id="KW-0342">GTP-binding</keyword>
<dbReference type="NCBIfam" id="TIGR00231">
    <property type="entry name" value="small_GTP"/>
    <property type="match status" value="1"/>
</dbReference>
<feature type="compositionally biased region" description="Basic residues" evidence="8">
    <location>
        <begin position="139"/>
        <end position="148"/>
    </location>
</feature>
<organism evidence="10 11">
    <name type="scientific">Laurencia snackeyi</name>
    <dbReference type="NCBI Taxonomy" id="1858662"/>
    <lineage>
        <taxon>Eukaryota</taxon>
        <taxon>Rhodophyta</taxon>
        <taxon>Florideophyceae</taxon>
        <taxon>Rhodymeniophycidae</taxon>
        <taxon>Ceramiales</taxon>
        <taxon>Rhodomelaceae</taxon>
        <taxon>Laurencieae</taxon>
        <taxon>Laurencia</taxon>
    </lineage>
</organism>
<evidence type="ECO:0000256" key="7">
    <source>
        <dbReference type="ARBA" id="ARBA00044105"/>
    </source>
</evidence>
<name>A0A0G4KBA9_9FLOR</name>
<dbReference type="SUPFAM" id="SSF52156">
    <property type="entry name" value="Initiation factor IF2/eIF5b, domain 3"/>
    <property type="match status" value="1"/>
</dbReference>
<keyword evidence="2 10" id="KW-0396">Initiation factor</keyword>
<dbReference type="CDD" id="cd01887">
    <property type="entry name" value="IF2_eIF5B"/>
    <property type="match status" value="1"/>
</dbReference>
<evidence type="ECO:0000256" key="8">
    <source>
        <dbReference type="SAM" id="MobiDB-lite"/>
    </source>
</evidence>
<evidence type="ECO:0000256" key="2">
    <source>
        <dbReference type="ARBA" id="ARBA00022540"/>
    </source>
</evidence>
<dbReference type="GO" id="GO:0003743">
    <property type="term" value="F:translation initiation factor activity"/>
    <property type="evidence" value="ECO:0007669"/>
    <property type="project" value="UniProtKB-KW"/>
</dbReference>
<comment type="function">
    <text evidence="6">One of the essential components for the initiation of protein synthesis. Protects formylmethionyl-tRNA from spontaneous hydrolysis and promotes its binding to the 30S ribosomal subunits. Also involved in the hydrolysis of GTP during the formation of the 70S ribosomal complex.</text>
</comment>
<dbReference type="FunFam" id="2.40.30.10:FF:000008">
    <property type="entry name" value="Translation initiation factor IF-2"/>
    <property type="match status" value="1"/>
</dbReference>
<dbReference type="FunFam" id="3.40.50.300:FF:000019">
    <property type="entry name" value="Translation initiation factor IF-2"/>
    <property type="match status" value="1"/>
</dbReference>
<dbReference type="NCBIfam" id="TIGR00487">
    <property type="entry name" value="IF-2"/>
    <property type="match status" value="1"/>
</dbReference>
<dbReference type="GO" id="GO:0005737">
    <property type="term" value="C:cytoplasm"/>
    <property type="evidence" value="ECO:0007669"/>
    <property type="project" value="TreeGrafter"/>
</dbReference>
<dbReference type="InterPro" id="IPR053905">
    <property type="entry name" value="EF-G-like_DII"/>
</dbReference>
<dbReference type="InterPro" id="IPR023115">
    <property type="entry name" value="TIF_IF2_dom3"/>
</dbReference>
<dbReference type="InterPro" id="IPR006847">
    <property type="entry name" value="IF2_N"/>
</dbReference>
<keyword evidence="4" id="KW-0648">Protein biosynthesis</keyword>
<dbReference type="Pfam" id="PF22042">
    <property type="entry name" value="EF-G_D2"/>
    <property type="match status" value="1"/>
</dbReference>
<proteinExistence type="inferred from homology"/>
<dbReference type="PRINTS" id="PR00315">
    <property type="entry name" value="ELONGATNFCT"/>
</dbReference>
<protein>
    <recommendedName>
        <fullName evidence="7">Translation initiation factor IF-2, chloroplastic</fullName>
    </recommendedName>
</protein>
<dbReference type="Gene3D" id="2.40.30.10">
    <property type="entry name" value="Translation factors"/>
    <property type="match status" value="2"/>
</dbReference>
<evidence type="ECO:0000256" key="5">
    <source>
        <dbReference type="ARBA" id="ARBA00023134"/>
    </source>
</evidence>
<evidence type="ECO:0000313" key="11">
    <source>
        <dbReference type="Proteomes" id="UP000307987"/>
    </source>
</evidence>
<evidence type="ECO:0000313" key="10">
    <source>
        <dbReference type="EMBL" id="CRF40122.1"/>
    </source>
</evidence>
<sequence length="759" mass="85225">MMICQVYRNSYSLLSKSYYKRIVVHSFEYSDGFISLDKPKLISLLDTKLNNTSMASRSTQIFNHPINNDTAVSYSFDKKYRANNFSQEDTASKKNKGKLVKKKRSTSNSMGNDEIFMDTKDNLFSKDTLDSSLLKSHKLSSKTKKKNKSKPENSHADYSSLNVSNFNKNSFLKFPSEQKSVVINYPLKVEQLSSKLNIPEAEIITYLFLNRGISVTINQVLDIDTAKKIASHYNFTLLDFDDNLQKNFVSQGPSTSSDNIKRPPIVTILGHVDHGKTTLLDSILKTNLVVKESGGITQTIRGYEAEFEYNFKTYKLIFLDTPGHQSFKEMRIRGARITDIVLLVIAFNDGLKPQTIEAIHYIKEMNLNCIVVITKTDGSNQNIDFILHDLATYGLVYKEWGGDIQVVQVSALTGRNINTLLSEICIISEAKSFVANPNVLASGTIFESYLDRKQGPIAYLVVQNGTLKIGDFIVSSGIYGKVKSIINLLSKKVVLATPSSLVQVLGFSSLPSAGSDFHVVLNDKEAKQYCVNYSSQNNNLNLFKGFNNGLDQAITPHSKEVRLVIKADTQGSLEAVINLLLSIPQSKVKLRIVSTSFGVISNSDIELAAVTQSMVISFNIDLSSNIISLIKKHNIIFKKFNIIYDLFEYIKNTMLDLIEPNYDKIFIGRALVLTVFNMNRGVVAGCYVNQGKLVKMCHIYVYRKDQVVYEGTLSSLKVVKDDVTQVLFDHECGLMCDYNSWEKDDIIDAYELVPIKKTL</sequence>
<geneLocation type="plastid" evidence="10"/>
<dbReference type="InterPro" id="IPR005225">
    <property type="entry name" value="Small_GTP-bd"/>
</dbReference>
<dbReference type="Proteomes" id="UP000307987">
    <property type="component" value="Plastid JFC0032_plastid"/>
</dbReference>
<dbReference type="GO" id="GO:0005525">
    <property type="term" value="F:GTP binding"/>
    <property type="evidence" value="ECO:0007669"/>
    <property type="project" value="UniProtKB-KW"/>
</dbReference>
<comment type="similarity">
    <text evidence="1">Belongs to the TRAFAC class translation factor GTPase superfamily. Classic translation factor GTPase family. IF-2 subfamily.</text>
</comment>
<dbReference type="EMBL" id="LN833431">
    <property type="protein sequence ID" value="CRF40122.1"/>
    <property type="molecule type" value="Genomic_DNA"/>
</dbReference>
<evidence type="ECO:0000259" key="9">
    <source>
        <dbReference type="PROSITE" id="PS51722"/>
    </source>
</evidence>
<reference evidence="11" key="1">
    <citation type="journal article" date="2017" name="BMC Genomics">
        <title>Complete chloroplast genome of Gracilaria firma (Gracilariaceae, Rhodophyta), with discussion on the use of chloroplast phylogenomics in the subclass Rhodymeniophycidae.</title>
        <authorList>
            <person name="Ng P.K."/>
            <person name="Lin S.M."/>
            <person name="Lim P.E."/>
            <person name="Liu L.C."/>
            <person name="Chen C.M."/>
            <person name="Pai T.W."/>
        </authorList>
    </citation>
    <scope>NUCLEOTIDE SEQUENCE [LARGE SCALE GENOMIC DNA]</scope>
</reference>
<dbReference type="Gene3D" id="3.40.50.300">
    <property type="entry name" value="P-loop containing nucleotide triphosphate hydrolases"/>
    <property type="match status" value="1"/>
</dbReference>